<feature type="transmembrane region" description="Helical" evidence="11">
    <location>
        <begin position="35"/>
        <end position="52"/>
    </location>
</feature>
<dbReference type="AlphaFoldDB" id="A0A3E0ETG0"/>
<dbReference type="NCBIfam" id="NF003678">
    <property type="entry name" value="PRK05305.1-2"/>
    <property type="match status" value="1"/>
</dbReference>
<dbReference type="Pfam" id="PF02666">
    <property type="entry name" value="PS_Dcarbxylase"/>
    <property type="match status" value="1"/>
</dbReference>
<evidence type="ECO:0000256" key="3">
    <source>
        <dbReference type="ARBA" id="ARBA00022793"/>
    </source>
</evidence>
<dbReference type="EMBL" id="QUNI01000002">
    <property type="protein sequence ID" value="REH01074.1"/>
    <property type="molecule type" value="Genomic_DNA"/>
</dbReference>
<keyword evidence="1" id="KW-1003">Cell membrane</keyword>
<evidence type="ECO:0000256" key="7">
    <source>
        <dbReference type="ARBA" id="ARBA00023209"/>
    </source>
</evidence>
<evidence type="ECO:0000256" key="5">
    <source>
        <dbReference type="ARBA" id="ARBA00023136"/>
    </source>
</evidence>
<evidence type="ECO:0000256" key="6">
    <source>
        <dbReference type="ARBA" id="ARBA00023145"/>
    </source>
</evidence>
<reference evidence="12 13" key="1">
    <citation type="submission" date="2018-08" db="EMBL/GenBank/DDBJ databases">
        <title>Genomic Encyclopedia of Archaeal and Bacterial Type Strains, Phase II (KMG-II): from individual species to whole genera.</title>
        <authorList>
            <person name="Goeker M."/>
        </authorList>
    </citation>
    <scope>NUCLEOTIDE SEQUENCE [LARGE SCALE GENOMIC DNA]</scope>
    <source>
        <strain evidence="12 13">DSM 100880</strain>
    </source>
</reference>
<feature type="transmembrane region" description="Helical" evidence="11">
    <location>
        <begin position="6"/>
        <end position="28"/>
    </location>
</feature>
<dbReference type="GO" id="GO:0008654">
    <property type="term" value="P:phospholipid biosynthetic process"/>
    <property type="evidence" value="ECO:0007669"/>
    <property type="project" value="UniProtKB-KW"/>
</dbReference>
<dbReference type="InterPro" id="IPR033175">
    <property type="entry name" value="PSD-A"/>
</dbReference>
<name>A0A3E0ETG0_9FLAO</name>
<keyword evidence="11" id="KW-1133">Transmembrane helix</keyword>
<dbReference type="OrthoDB" id="9790893at2"/>
<evidence type="ECO:0000256" key="11">
    <source>
        <dbReference type="SAM" id="Phobius"/>
    </source>
</evidence>
<proteinExistence type="predicted"/>
<keyword evidence="4" id="KW-0443">Lipid metabolism</keyword>
<gene>
    <name evidence="12" type="ORF">C8P67_102332</name>
</gene>
<dbReference type="PANTHER" id="PTHR35809:SF1">
    <property type="entry name" value="ARCHAETIDYLSERINE DECARBOXYLASE PROENZYME-RELATED"/>
    <property type="match status" value="1"/>
</dbReference>
<keyword evidence="7" id="KW-0594">Phospholipid biosynthesis</keyword>
<evidence type="ECO:0000256" key="1">
    <source>
        <dbReference type="ARBA" id="ARBA00022475"/>
    </source>
</evidence>
<keyword evidence="10" id="KW-0670">Pyruvate</keyword>
<evidence type="ECO:0000256" key="8">
    <source>
        <dbReference type="ARBA" id="ARBA00023239"/>
    </source>
</evidence>
<keyword evidence="6" id="KW-0865">Zymogen</keyword>
<sequence length="217" mass="24380">MFHKEGTQSILLGTIVTAIVFLASDYFIQTEWIKMTIEIVTLLLLIIILQFFRNPKRTVEINENHIIAPVDGKVVVIEEVFEGEYFKDKRLQVSIFMSPINVHVTRYAISGLVKFSKYHPGKFLVAWHPKASEENERTTIVVENKTFGAILYRQIAGALAKRIVNYAKEGMQVVQGTDAGFIKFGSRVDIFLPIGTPINVTLNQKAIGGKTIIAIKA</sequence>
<evidence type="ECO:0000256" key="4">
    <source>
        <dbReference type="ARBA" id="ARBA00023098"/>
    </source>
</evidence>
<keyword evidence="3" id="KW-0210">Decarboxylase</keyword>
<keyword evidence="5 11" id="KW-0472">Membrane</keyword>
<keyword evidence="11" id="KW-0812">Transmembrane</keyword>
<evidence type="ECO:0000256" key="2">
    <source>
        <dbReference type="ARBA" id="ARBA00022516"/>
    </source>
</evidence>
<keyword evidence="2" id="KW-0444">Lipid biosynthesis</keyword>
<keyword evidence="8" id="KW-0456">Lyase</keyword>
<evidence type="ECO:0000256" key="9">
    <source>
        <dbReference type="ARBA" id="ARBA00023264"/>
    </source>
</evidence>
<comment type="caution">
    <text evidence="12">The sequence shown here is derived from an EMBL/GenBank/DDBJ whole genome shotgun (WGS) entry which is preliminary data.</text>
</comment>
<accession>A0A3E0ETG0</accession>
<evidence type="ECO:0000313" key="13">
    <source>
        <dbReference type="Proteomes" id="UP000257136"/>
    </source>
</evidence>
<dbReference type="GO" id="GO:0004609">
    <property type="term" value="F:phosphatidylserine decarboxylase activity"/>
    <property type="evidence" value="ECO:0007669"/>
    <property type="project" value="InterPro"/>
</dbReference>
<dbReference type="PANTHER" id="PTHR35809">
    <property type="entry name" value="ARCHAETIDYLSERINE DECARBOXYLASE PROENZYME-RELATED"/>
    <property type="match status" value="1"/>
</dbReference>
<organism evidence="12 13">
    <name type="scientific">Flavobacterium aquicola</name>
    <dbReference type="NCBI Taxonomy" id="1682742"/>
    <lineage>
        <taxon>Bacteria</taxon>
        <taxon>Pseudomonadati</taxon>
        <taxon>Bacteroidota</taxon>
        <taxon>Flavobacteriia</taxon>
        <taxon>Flavobacteriales</taxon>
        <taxon>Flavobacteriaceae</taxon>
        <taxon>Flavobacterium</taxon>
    </lineage>
</organism>
<dbReference type="InterPro" id="IPR003817">
    <property type="entry name" value="PS_Dcarbxylase"/>
</dbReference>
<evidence type="ECO:0000256" key="10">
    <source>
        <dbReference type="ARBA" id="ARBA00023317"/>
    </source>
</evidence>
<keyword evidence="9" id="KW-1208">Phospholipid metabolism</keyword>
<evidence type="ECO:0000313" key="12">
    <source>
        <dbReference type="EMBL" id="REH01074.1"/>
    </source>
</evidence>
<keyword evidence="13" id="KW-1185">Reference proteome</keyword>
<dbReference type="RefSeq" id="WP_115810691.1">
    <property type="nucleotide sequence ID" value="NZ_QUNI01000002.1"/>
</dbReference>
<protein>
    <submittedName>
        <fullName evidence="12">Phosphatidylserine decarboxylase</fullName>
    </submittedName>
</protein>
<dbReference type="Proteomes" id="UP000257136">
    <property type="component" value="Unassembled WGS sequence"/>
</dbReference>